<dbReference type="PANTHER" id="PTHR43877:SF2">
    <property type="entry name" value="AMINOALKYLPHOSPHONATE N-ACETYLTRANSFERASE-RELATED"/>
    <property type="match status" value="1"/>
</dbReference>
<dbReference type="PROSITE" id="PS51186">
    <property type="entry name" value="GNAT"/>
    <property type="match status" value="1"/>
</dbReference>
<name>A0A852VRM2_9MICO</name>
<keyword evidence="2" id="KW-0012">Acyltransferase</keyword>
<reference evidence="4 5" key="1">
    <citation type="submission" date="2020-07" db="EMBL/GenBank/DDBJ databases">
        <title>Sequencing the genomes of 1000 actinobacteria strains.</title>
        <authorList>
            <person name="Klenk H.-P."/>
        </authorList>
    </citation>
    <scope>NUCLEOTIDE SEQUENCE [LARGE SCALE GENOMIC DNA]</scope>
    <source>
        <strain evidence="4 5">DSM 26154</strain>
    </source>
</reference>
<keyword evidence="1 4" id="KW-0808">Transferase</keyword>
<dbReference type="InterPro" id="IPR000182">
    <property type="entry name" value="GNAT_dom"/>
</dbReference>
<dbReference type="InterPro" id="IPR050832">
    <property type="entry name" value="Bact_Acetyltransf"/>
</dbReference>
<evidence type="ECO:0000313" key="5">
    <source>
        <dbReference type="Proteomes" id="UP000554054"/>
    </source>
</evidence>
<proteinExistence type="predicted"/>
<dbReference type="EMBL" id="JACCAE010000001">
    <property type="protein sequence ID" value="NYF98508.1"/>
    <property type="molecule type" value="Genomic_DNA"/>
</dbReference>
<gene>
    <name evidence="4" type="ORF">BJY20_001900</name>
</gene>
<evidence type="ECO:0000313" key="4">
    <source>
        <dbReference type="EMBL" id="NYF98508.1"/>
    </source>
</evidence>
<dbReference type="InterPro" id="IPR016181">
    <property type="entry name" value="Acyl_CoA_acyltransferase"/>
</dbReference>
<keyword evidence="5" id="KW-1185">Reference proteome</keyword>
<comment type="caution">
    <text evidence="4">The sequence shown here is derived from an EMBL/GenBank/DDBJ whole genome shotgun (WGS) entry which is preliminary data.</text>
</comment>
<dbReference type="GO" id="GO:0016747">
    <property type="term" value="F:acyltransferase activity, transferring groups other than amino-acyl groups"/>
    <property type="evidence" value="ECO:0007669"/>
    <property type="project" value="InterPro"/>
</dbReference>
<dbReference type="RefSeq" id="WP_185991308.1">
    <property type="nucleotide sequence ID" value="NZ_JACCAE010000001.1"/>
</dbReference>
<accession>A0A852VRM2</accession>
<dbReference type="Pfam" id="PF00583">
    <property type="entry name" value="Acetyltransf_1"/>
    <property type="match status" value="1"/>
</dbReference>
<evidence type="ECO:0000256" key="1">
    <source>
        <dbReference type="ARBA" id="ARBA00022679"/>
    </source>
</evidence>
<evidence type="ECO:0000256" key="2">
    <source>
        <dbReference type="ARBA" id="ARBA00023315"/>
    </source>
</evidence>
<dbReference type="Gene3D" id="3.40.630.30">
    <property type="match status" value="1"/>
</dbReference>
<dbReference type="AlphaFoldDB" id="A0A852VRM2"/>
<sequence>MPANPATIRPRQPADIPHLATALLEQQPTSGYPHRDPLPYPAEQFILRPSVAAAWVVEADGRPVGHVAISTPSDPRTLTGGDADVVRAWMAAHDRPYDELGEVAIFFTALSARGSGAGGALLATAVAALRERGLAPCLDVVPTCTGAMRLYRRTGWQEAGRVRPGWLSQDAPDVIAMVLPRDYGETP</sequence>
<feature type="domain" description="N-acetyltransferase" evidence="3">
    <location>
        <begin position="6"/>
        <end position="182"/>
    </location>
</feature>
<protein>
    <submittedName>
        <fullName evidence="4">GNAT superfamily N-acetyltransferase</fullName>
    </submittedName>
</protein>
<organism evidence="4 5">
    <name type="scientific">Janibacter cremeus</name>
    <dbReference type="NCBI Taxonomy" id="1285192"/>
    <lineage>
        <taxon>Bacteria</taxon>
        <taxon>Bacillati</taxon>
        <taxon>Actinomycetota</taxon>
        <taxon>Actinomycetes</taxon>
        <taxon>Micrococcales</taxon>
        <taxon>Intrasporangiaceae</taxon>
        <taxon>Janibacter</taxon>
    </lineage>
</organism>
<evidence type="ECO:0000259" key="3">
    <source>
        <dbReference type="PROSITE" id="PS51186"/>
    </source>
</evidence>
<dbReference type="PANTHER" id="PTHR43877">
    <property type="entry name" value="AMINOALKYLPHOSPHONATE N-ACETYLTRANSFERASE-RELATED-RELATED"/>
    <property type="match status" value="1"/>
</dbReference>
<dbReference type="Proteomes" id="UP000554054">
    <property type="component" value="Unassembled WGS sequence"/>
</dbReference>
<dbReference type="SUPFAM" id="SSF55729">
    <property type="entry name" value="Acyl-CoA N-acyltransferases (Nat)"/>
    <property type="match status" value="1"/>
</dbReference>